<dbReference type="PRINTS" id="PR00344">
    <property type="entry name" value="BCTRLSENSOR"/>
</dbReference>
<evidence type="ECO:0000256" key="5">
    <source>
        <dbReference type="ARBA" id="ARBA00022777"/>
    </source>
</evidence>
<dbReference type="InterPro" id="IPR000014">
    <property type="entry name" value="PAS"/>
</dbReference>
<feature type="domain" description="PAC" evidence="8">
    <location>
        <begin position="81"/>
        <end position="135"/>
    </location>
</feature>
<feature type="domain" description="PAC" evidence="8">
    <location>
        <begin position="212"/>
        <end position="262"/>
    </location>
</feature>
<dbReference type="Pfam" id="PF02518">
    <property type="entry name" value="HATPase_c"/>
    <property type="match status" value="1"/>
</dbReference>
<dbReference type="PANTHER" id="PTHR43047">
    <property type="entry name" value="TWO-COMPONENT HISTIDINE PROTEIN KINASE"/>
    <property type="match status" value="1"/>
</dbReference>
<reference evidence="10" key="1">
    <citation type="journal article" date="1994" name="Trends Genet.">
        <title>Protein histidine kinases and signal transduction in prokaryotes and eukaryotes.</title>
        <authorList>
            <person name="Alex L.A."/>
            <person name="Simon M.I."/>
        </authorList>
    </citation>
    <scope>NUCLEOTIDE SEQUENCE</scope>
</reference>
<dbReference type="EC" id="2.7.13.3" evidence="2"/>
<evidence type="ECO:0000256" key="2">
    <source>
        <dbReference type="ARBA" id="ARBA00012438"/>
    </source>
</evidence>
<reference evidence="10" key="6">
    <citation type="journal article" date="2007" name="Annu. Rev. Genet.">
        <title>Specificity in two-component signal transduction pathways.</title>
        <authorList>
            <person name="Laub M.T."/>
            <person name="Goulian M."/>
        </authorList>
    </citation>
    <scope>NUCLEOTIDE SEQUENCE</scope>
</reference>
<evidence type="ECO:0000259" key="7">
    <source>
        <dbReference type="PROSITE" id="PS50112"/>
    </source>
</evidence>
<dbReference type="Pfam" id="PF00512">
    <property type="entry name" value="HisKA"/>
    <property type="match status" value="1"/>
</dbReference>
<comment type="catalytic activity">
    <reaction evidence="1">
        <text>ATP + protein L-histidine = ADP + protein N-phospho-L-histidine.</text>
        <dbReference type="EC" id="2.7.13.3"/>
    </reaction>
</comment>
<dbReference type="SUPFAM" id="SSF47384">
    <property type="entry name" value="Homodimeric domain of signal transducing histidine kinase"/>
    <property type="match status" value="1"/>
</dbReference>
<dbReference type="GO" id="GO:0000155">
    <property type="term" value="F:phosphorelay sensor kinase activity"/>
    <property type="evidence" value="ECO:0007669"/>
    <property type="project" value="InterPro"/>
</dbReference>
<dbReference type="CDD" id="cd00130">
    <property type="entry name" value="PAS"/>
    <property type="match status" value="2"/>
</dbReference>
<dbReference type="SUPFAM" id="SSF55785">
    <property type="entry name" value="PYP-like sensor domain (PAS domain)"/>
    <property type="match status" value="2"/>
</dbReference>
<feature type="domain" description="PAS" evidence="7">
    <location>
        <begin position="135"/>
        <end position="188"/>
    </location>
</feature>
<dbReference type="InterPro" id="IPR004358">
    <property type="entry name" value="Sig_transdc_His_kin-like_C"/>
</dbReference>
<dbReference type="InterPro" id="IPR005467">
    <property type="entry name" value="His_kinase_dom"/>
</dbReference>
<dbReference type="SMART" id="SM00091">
    <property type="entry name" value="PAS"/>
    <property type="match status" value="2"/>
</dbReference>
<dbReference type="InterPro" id="IPR000700">
    <property type="entry name" value="PAS-assoc_C"/>
</dbReference>
<feature type="domain" description="Histidine kinase" evidence="6">
    <location>
        <begin position="280"/>
        <end position="512"/>
    </location>
</feature>
<sequence length="516" mass="56541">MPVARTGLPATALAGLFVDASVDAHIALDSGGRVQLWSPGAVRTFGYDEEEALGRPLAELIVPPDRRDEHAALFTEIAVRGQFATSLVRRHRDGMLLAVEASFSTVADERGRITHYIGTLRDNTEARVRRDAEFIDARYRDLLESVPDPTVIVNEFGRIVLFNGHAERMFGHDRRAMIGATIETLLPERYRRAHAGHRTGYFGQPRTRNMGAGLELYGLRADGSEFPVEISLGPLQTPSGLFVMSAIRDTTERRSTERALQEKNAELLLASQAKDRFLATMSHELRTPLNPIIGFTGILLMKLPGPLTAEQERQLGTIKSSAQHLLSLINDLLDLAKIQSGKVELRRDPVACDEVLEAVDASLRAQAQARGIDFTLRLPSTPTVLDTDRRALHQILLNLVANAIKFTDEGGVTLELRRSGRPEEVTREADMPPPAGRLDFVVSDTGVGIEPDDLARLFGAFAQVGDPRRKTGGTGLGLHLSARLAELLGGRIEVESRPGGGSRFTLVLEPVSWRTS</sequence>
<dbReference type="PROSITE" id="PS50113">
    <property type="entry name" value="PAC"/>
    <property type="match status" value="2"/>
</dbReference>
<reference evidence="10" key="2">
    <citation type="journal article" date="1999" name="Curr. Biol.">
        <title>Signal transduction: Gyrating protein kinases.</title>
        <authorList>
            <person name="Stock J."/>
        </authorList>
    </citation>
    <scope>NUCLEOTIDE SEQUENCE</scope>
</reference>
<dbReference type="CDD" id="cd16922">
    <property type="entry name" value="HATPase_EvgS-ArcB-TorS-like"/>
    <property type="match status" value="1"/>
</dbReference>
<dbReference type="InterPro" id="IPR013767">
    <property type="entry name" value="PAS_fold"/>
</dbReference>
<protein>
    <recommendedName>
        <fullName evidence="2">histidine kinase</fullName>
        <ecNumber evidence="2">2.7.13.3</ecNumber>
    </recommendedName>
</protein>
<accession>A0A8B6X856</accession>
<dbReference type="InterPro" id="IPR035965">
    <property type="entry name" value="PAS-like_dom_sf"/>
</dbReference>
<dbReference type="InterPro" id="IPR003594">
    <property type="entry name" value="HATPase_dom"/>
</dbReference>
<dbReference type="OrthoDB" id="9808408at2"/>
<dbReference type="InterPro" id="IPR036890">
    <property type="entry name" value="HATPase_C_sf"/>
</dbReference>
<keyword evidence="3" id="KW-0597">Phosphoprotein</keyword>
<keyword evidence="9" id="KW-1185">Reference proteome</keyword>
<organism evidence="9 10">
    <name type="scientific">Derxia gummosa DSM 723</name>
    <dbReference type="NCBI Taxonomy" id="1121388"/>
    <lineage>
        <taxon>Bacteria</taxon>
        <taxon>Pseudomonadati</taxon>
        <taxon>Pseudomonadota</taxon>
        <taxon>Betaproteobacteria</taxon>
        <taxon>Burkholderiales</taxon>
        <taxon>Alcaligenaceae</taxon>
        <taxon>Derxia</taxon>
    </lineage>
</organism>
<dbReference type="GO" id="GO:0006355">
    <property type="term" value="P:regulation of DNA-templated transcription"/>
    <property type="evidence" value="ECO:0007669"/>
    <property type="project" value="InterPro"/>
</dbReference>
<dbReference type="SMART" id="SM00086">
    <property type="entry name" value="PAC"/>
    <property type="match status" value="2"/>
</dbReference>
<dbReference type="SMART" id="SM00388">
    <property type="entry name" value="HisKA"/>
    <property type="match status" value="1"/>
</dbReference>
<evidence type="ECO:0000313" key="9">
    <source>
        <dbReference type="Proteomes" id="UP000675920"/>
    </source>
</evidence>
<reference evidence="10" key="7">
    <citation type="submission" date="2025-08" db="UniProtKB">
        <authorList>
            <consortium name="RefSeq"/>
        </authorList>
    </citation>
    <scope>IDENTIFICATION</scope>
</reference>
<dbReference type="PROSITE" id="PS50109">
    <property type="entry name" value="HIS_KIN"/>
    <property type="match status" value="1"/>
</dbReference>
<name>A0A8B6X856_9BURK</name>
<evidence type="ECO:0000256" key="3">
    <source>
        <dbReference type="ARBA" id="ARBA00022553"/>
    </source>
</evidence>
<dbReference type="RefSeq" id="WP_051377936.1">
    <property type="nucleotide sequence ID" value="NZ_AXWS01000007.1"/>
</dbReference>
<dbReference type="PANTHER" id="PTHR43047:SF68">
    <property type="entry name" value="HISTIDINE KINASE 5"/>
    <property type="match status" value="1"/>
</dbReference>
<reference evidence="10" key="4">
    <citation type="journal article" date="2001" name="J. Bacteriol.">
        <title>Keeping signals straight in phosphorelay signal transduction.</title>
        <authorList>
            <person name="Hoch J.A."/>
            <person name="Varughese K.I."/>
        </authorList>
    </citation>
    <scope>NUCLEOTIDE SEQUENCE</scope>
</reference>
<evidence type="ECO:0000259" key="6">
    <source>
        <dbReference type="PROSITE" id="PS50109"/>
    </source>
</evidence>
<dbReference type="NCBIfam" id="TIGR00229">
    <property type="entry name" value="sensory_box"/>
    <property type="match status" value="2"/>
</dbReference>
<dbReference type="PROSITE" id="PS50112">
    <property type="entry name" value="PAS"/>
    <property type="match status" value="2"/>
</dbReference>
<proteinExistence type="predicted"/>
<feature type="domain" description="PAS" evidence="7">
    <location>
        <begin position="18"/>
        <end position="82"/>
    </location>
</feature>
<dbReference type="Proteomes" id="UP000675920">
    <property type="component" value="Unplaced"/>
</dbReference>
<dbReference type="InterPro" id="IPR036097">
    <property type="entry name" value="HisK_dim/P_sf"/>
</dbReference>
<dbReference type="InterPro" id="IPR003661">
    <property type="entry name" value="HisK_dim/P_dom"/>
</dbReference>
<evidence type="ECO:0000256" key="1">
    <source>
        <dbReference type="ARBA" id="ARBA00000085"/>
    </source>
</evidence>
<reference evidence="10" key="3">
    <citation type="journal article" date="2000" name="Annu. Rev. Biochem.">
        <title>Two-component signal transduction.</title>
        <authorList>
            <person name="Stock A.M."/>
            <person name="Robinson V.L."/>
            <person name="Goudreau P.N."/>
        </authorList>
    </citation>
    <scope>NUCLEOTIDE SEQUENCE</scope>
</reference>
<keyword evidence="5 10" id="KW-0418">Kinase</keyword>
<dbReference type="CDD" id="cd00082">
    <property type="entry name" value="HisKA"/>
    <property type="match status" value="1"/>
</dbReference>
<evidence type="ECO:0000256" key="4">
    <source>
        <dbReference type="ARBA" id="ARBA00022679"/>
    </source>
</evidence>
<dbReference type="AlphaFoldDB" id="A0A8B6X856"/>
<dbReference type="Gene3D" id="3.30.450.20">
    <property type="entry name" value="PAS domain"/>
    <property type="match status" value="2"/>
</dbReference>
<reference evidence="10" key="5">
    <citation type="journal article" date="2001" name="Trends Biochem. Sci.">
        <title>Histidine kinases and response regulator proteins in two-component signaling systems.</title>
        <authorList>
            <person name="West A.H."/>
            <person name="Stock A.M."/>
        </authorList>
    </citation>
    <scope>NUCLEOTIDE SEQUENCE</scope>
</reference>
<dbReference type="GO" id="GO:0009927">
    <property type="term" value="F:histidine phosphotransfer kinase activity"/>
    <property type="evidence" value="ECO:0007669"/>
    <property type="project" value="TreeGrafter"/>
</dbReference>
<dbReference type="GO" id="GO:0005886">
    <property type="term" value="C:plasma membrane"/>
    <property type="evidence" value="ECO:0007669"/>
    <property type="project" value="TreeGrafter"/>
</dbReference>
<dbReference type="SUPFAM" id="SSF55874">
    <property type="entry name" value="ATPase domain of HSP90 chaperone/DNA topoisomerase II/histidine kinase"/>
    <property type="match status" value="1"/>
</dbReference>
<dbReference type="InterPro" id="IPR001610">
    <property type="entry name" value="PAC"/>
</dbReference>
<evidence type="ECO:0000313" key="10">
    <source>
        <dbReference type="RefSeq" id="WP_051377936.1"/>
    </source>
</evidence>
<dbReference type="SMART" id="SM00387">
    <property type="entry name" value="HATPase_c"/>
    <property type="match status" value="1"/>
</dbReference>
<dbReference type="Gene3D" id="1.10.287.130">
    <property type="match status" value="1"/>
</dbReference>
<evidence type="ECO:0000259" key="8">
    <source>
        <dbReference type="PROSITE" id="PS50113"/>
    </source>
</evidence>
<dbReference type="Pfam" id="PF00989">
    <property type="entry name" value="PAS"/>
    <property type="match status" value="2"/>
</dbReference>
<keyword evidence="4" id="KW-0808">Transferase</keyword>
<dbReference type="Gene3D" id="3.30.565.10">
    <property type="entry name" value="Histidine kinase-like ATPase, C-terminal domain"/>
    <property type="match status" value="1"/>
</dbReference>